<evidence type="ECO:0000256" key="2">
    <source>
        <dbReference type="ARBA" id="ARBA00022692"/>
    </source>
</evidence>
<evidence type="ECO:0000256" key="5">
    <source>
        <dbReference type="ARBA" id="ARBA00038105"/>
    </source>
</evidence>
<comment type="similarity">
    <text evidence="5">Belongs to the TIM14 family.</text>
</comment>
<evidence type="ECO:0000256" key="6">
    <source>
        <dbReference type="SAM" id="MobiDB-lite"/>
    </source>
</evidence>
<evidence type="ECO:0000313" key="10">
    <source>
        <dbReference type="Proteomes" id="UP001181622"/>
    </source>
</evidence>
<keyword evidence="10" id="KW-1185">Reference proteome</keyword>
<comment type="caution">
    <text evidence="9">The sequence shown here is derived from an EMBL/GenBank/DDBJ whole genome shotgun (WGS) entry which is preliminary data.</text>
</comment>
<dbReference type="PROSITE" id="PS50076">
    <property type="entry name" value="DNAJ_2"/>
    <property type="match status" value="1"/>
</dbReference>
<dbReference type="EMBL" id="JADBEO010000012">
    <property type="protein sequence ID" value="MDR4306443.1"/>
    <property type="molecule type" value="Genomic_DNA"/>
</dbReference>
<dbReference type="Proteomes" id="UP001181622">
    <property type="component" value="Unassembled WGS sequence"/>
</dbReference>
<reference evidence="9" key="1">
    <citation type="submission" date="2020-10" db="EMBL/GenBank/DDBJ databases">
        <authorList>
            <person name="Abbas A."/>
            <person name="Razzaq R."/>
            <person name="Waqas M."/>
            <person name="Abbas N."/>
            <person name="Nielsen T.K."/>
            <person name="Hansen L.H."/>
            <person name="Hussain S."/>
            <person name="Shahid M."/>
        </authorList>
    </citation>
    <scope>NUCLEOTIDE SEQUENCE</scope>
    <source>
        <strain evidence="9">S14</strain>
    </source>
</reference>
<feature type="compositionally biased region" description="Basic and acidic residues" evidence="6">
    <location>
        <begin position="91"/>
        <end position="100"/>
    </location>
</feature>
<dbReference type="SMART" id="SM00271">
    <property type="entry name" value="DnaJ"/>
    <property type="match status" value="1"/>
</dbReference>
<evidence type="ECO:0000256" key="7">
    <source>
        <dbReference type="SAM" id="Phobius"/>
    </source>
</evidence>
<keyword evidence="3 7" id="KW-1133">Transmembrane helix</keyword>
<evidence type="ECO:0000256" key="4">
    <source>
        <dbReference type="ARBA" id="ARBA00023136"/>
    </source>
</evidence>
<sequence>MIWIVFGAMAVATFLAVGQILVESDPAHARRQIRLAALAVWVFGLMLTLLGKPLYGLTLMGLGALGVFAAPRPKRRSAPSEAHRRRRPSGRRPDFERDANARSGEVGLDPGVMTEQQAYQILGVQPGASTEEISRAHRALMKKIHPDQGGSTDLAALANAAKDFLAKRRHG</sequence>
<dbReference type="RefSeq" id="WP_375338291.1">
    <property type="nucleotide sequence ID" value="NZ_JADBEO010000012.1"/>
</dbReference>
<keyword evidence="2 7" id="KW-0812">Transmembrane</keyword>
<feature type="transmembrane region" description="Helical" evidence="7">
    <location>
        <begin position="53"/>
        <end position="70"/>
    </location>
</feature>
<evidence type="ECO:0000313" key="9">
    <source>
        <dbReference type="EMBL" id="MDR4306443.1"/>
    </source>
</evidence>
<accession>A0ABU1DEA6</accession>
<evidence type="ECO:0000259" key="8">
    <source>
        <dbReference type="PROSITE" id="PS50076"/>
    </source>
</evidence>
<dbReference type="CDD" id="cd06257">
    <property type="entry name" value="DnaJ"/>
    <property type="match status" value="1"/>
</dbReference>
<evidence type="ECO:0000256" key="1">
    <source>
        <dbReference type="ARBA" id="ARBA00004167"/>
    </source>
</evidence>
<dbReference type="InterPro" id="IPR001623">
    <property type="entry name" value="DnaJ_domain"/>
</dbReference>
<feature type="compositionally biased region" description="Basic residues" evidence="6">
    <location>
        <begin position="72"/>
        <end position="90"/>
    </location>
</feature>
<protein>
    <submittedName>
        <fullName evidence="9">DnaJ domain-containing protein</fullName>
    </submittedName>
</protein>
<dbReference type="Gene3D" id="1.10.287.110">
    <property type="entry name" value="DnaJ domain"/>
    <property type="match status" value="1"/>
</dbReference>
<feature type="region of interest" description="Disordered" evidence="6">
    <location>
        <begin position="72"/>
        <end position="108"/>
    </location>
</feature>
<dbReference type="InterPro" id="IPR036869">
    <property type="entry name" value="J_dom_sf"/>
</dbReference>
<dbReference type="PANTHER" id="PTHR12763">
    <property type="match status" value="1"/>
</dbReference>
<dbReference type="PRINTS" id="PR00625">
    <property type="entry name" value="JDOMAIN"/>
</dbReference>
<organism evidence="9 10">
    <name type="scientific">Chelatococcus sambhunathii</name>
    <dbReference type="NCBI Taxonomy" id="363953"/>
    <lineage>
        <taxon>Bacteria</taxon>
        <taxon>Pseudomonadati</taxon>
        <taxon>Pseudomonadota</taxon>
        <taxon>Alphaproteobacteria</taxon>
        <taxon>Hyphomicrobiales</taxon>
        <taxon>Chelatococcaceae</taxon>
        <taxon>Chelatococcus</taxon>
    </lineage>
</organism>
<keyword evidence="4 7" id="KW-0472">Membrane</keyword>
<evidence type="ECO:0000256" key="3">
    <source>
        <dbReference type="ARBA" id="ARBA00022989"/>
    </source>
</evidence>
<gene>
    <name evidence="9" type="ORF">IHQ68_07410</name>
</gene>
<dbReference type="SUPFAM" id="SSF46565">
    <property type="entry name" value="Chaperone J-domain"/>
    <property type="match status" value="1"/>
</dbReference>
<dbReference type="PANTHER" id="PTHR12763:SF28">
    <property type="entry name" value="GEO10507P1-RELATED"/>
    <property type="match status" value="1"/>
</dbReference>
<comment type="subcellular location">
    <subcellularLocation>
        <location evidence="1">Membrane</location>
        <topology evidence="1">Single-pass membrane protein</topology>
    </subcellularLocation>
</comment>
<name>A0ABU1DEA6_9HYPH</name>
<proteinExistence type="inferred from homology"/>
<feature type="domain" description="J" evidence="8">
    <location>
        <begin position="117"/>
        <end position="170"/>
    </location>
</feature>
<dbReference type="Pfam" id="PF00226">
    <property type="entry name" value="DnaJ"/>
    <property type="match status" value="1"/>
</dbReference>